<evidence type="ECO:0000256" key="5">
    <source>
        <dbReference type="ARBA" id="ARBA00022857"/>
    </source>
</evidence>
<keyword evidence="6 8" id="KW-0560">Oxidoreductase</keyword>
<feature type="domain" description="DHFR" evidence="9">
    <location>
        <begin position="9"/>
        <end position="170"/>
    </location>
</feature>
<evidence type="ECO:0000256" key="6">
    <source>
        <dbReference type="ARBA" id="ARBA00023002"/>
    </source>
</evidence>
<dbReference type="InterPro" id="IPR001796">
    <property type="entry name" value="DHFR_dom"/>
</dbReference>
<evidence type="ECO:0000259" key="9">
    <source>
        <dbReference type="PROSITE" id="PS51330"/>
    </source>
</evidence>
<evidence type="ECO:0000256" key="7">
    <source>
        <dbReference type="ARBA" id="ARBA00025067"/>
    </source>
</evidence>
<dbReference type="Proteomes" id="UP000770785">
    <property type="component" value="Unassembled WGS sequence"/>
</dbReference>
<sequence length="172" mass="19280">MSQPHQARQLIAIVATDRKGTIGKDGDIPWYLPADLKFFKSVTLGHPVIMGRKTFQSIGRPLPKRTNIVLTRDAFFTATGVVITHGLREALDHSSVLESTKSFIIGGGELYRQSLDAVSTVYLTVVDAEIADGDAFFPKLDPAQWEEVWSEGHRPHGKNEIAYRFSRWERKS</sequence>
<dbReference type="Pfam" id="PF00186">
    <property type="entry name" value="DHFR_1"/>
    <property type="match status" value="1"/>
</dbReference>
<dbReference type="InterPro" id="IPR024072">
    <property type="entry name" value="DHFR-like_dom_sf"/>
</dbReference>
<dbReference type="CDD" id="cd00209">
    <property type="entry name" value="DHFR"/>
    <property type="match status" value="1"/>
</dbReference>
<dbReference type="PIRSF" id="PIRSF000194">
    <property type="entry name" value="DHFR"/>
    <property type="match status" value="1"/>
</dbReference>
<evidence type="ECO:0000256" key="4">
    <source>
        <dbReference type="ARBA" id="ARBA00022563"/>
    </source>
</evidence>
<evidence type="ECO:0000313" key="11">
    <source>
        <dbReference type="Proteomes" id="UP000770785"/>
    </source>
</evidence>
<dbReference type="RefSeq" id="WP_168038249.1">
    <property type="nucleotide sequence ID" value="NZ_JAATJH010000004.1"/>
</dbReference>
<evidence type="ECO:0000313" key="10">
    <source>
        <dbReference type="EMBL" id="NJC27295.1"/>
    </source>
</evidence>
<comment type="similarity">
    <text evidence="2 8">Belongs to the dihydrofolate reductase family.</text>
</comment>
<gene>
    <name evidence="10" type="ORF">GGR27_002808</name>
</gene>
<evidence type="ECO:0000256" key="1">
    <source>
        <dbReference type="ARBA" id="ARBA00004903"/>
    </source>
</evidence>
<keyword evidence="4 8" id="KW-0554">One-carbon metabolism</keyword>
<dbReference type="EC" id="1.5.1.3" evidence="3 8"/>
<protein>
    <recommendedName>
        <fullName evidence="3 8">Dihydrofolate reductase</fullName>
        <ecNumber evidence="3 8">1.5.1.3</ecNumber>
    </recommendedName>
</protein>
<proteinExistence type="inferred from homology"/>
<dbReference type="GO" id="GO:0004146">
    <property type="term" value="F:dihydrofolate reductase activity"/>
    <property type="evidence" value="ECO:0007669"/>
    <property type="project" value="UniProtKB-EC"/>
</dbReference>
<comment type="pathway">
    <text evidence="1 8">Cofactor biosynthesis; tetrahydrofolate biosynthesis; 5,6,7,8-tetrahydrofolate from 7,8-dihydrofolate: step 1/1.</text>
</comment>
<dbReference type="PANTHER" id="PTHR48069">
    <property type="entry name" value="DIHYDROFOLATE REDUCTASE"/>
    <property type="match status" value="1"/>
</dbReference>
<dbReference type="InterPro" id="IPR012259">
    <property type="entry name" value="DHFR"/>
</dbReference>
<comment type="function">
    <text evidence="7 8">Key enzyme in folate metabolism. Catalyzes an essential reaction for de novo glycine and purine synthesis, and for DNA precursor synthesis.</text>
</comment>
<comment type="caution">
    <text evidence="10">The sequence shown here is derived from an EMBL/GenBank/DDBJ whole genome shotgun (WGS) entry which is preliminary data.</text>
</comment>
<comment type="catalytic activity">
    <reaction evidence="8">
        <text>(6S)-5,6,7,8-tetrahydrofolate + NADP(+) = 7,8-dihydrofolate + NADPH + H(+)</text>
        <dbReference type="Rhea" id="RHEA:15009"/>
        <dbReference type="ChEBI" id="CHEBI:15378"/>
        <dbReference type="ChEBI" id="CHEBI:57451"/>
        <dbReference type="ChEBI" id="CHEBI:57453"/>
        <dbReference type="ChEBI" id="CHEBI:57783"/>
        <dbReference type="ChEBI" id="CHEBI:58349"/>
        <dbReference type="EC" id="1.5.1.3"/>
    </reaction>
</comment>
<evidence type="ECO:0000256" key="2">
    <source>
        <dbReference type="ARBA" id="ARBA00009539"/>
    </source>
</evidence>
<keyword evidence="5 8" id="KW-0521">NADP</keyword>
<dbReference type="PANTHER" id="PTHR48069:SF3">
    <property type="entry name" value="DIHYDROFOLATE REDUCTASE"/>
    <property type="match status" value="1"/>
</dbReference>
<dbReference type="EMBL" id="JAATJH010000004">
    <property type="protein sequence ID" value="NJC27295.1"/>
    <property type="molecule type" value="Genomic_DNA"/>
</dbReference>
<dbReference type="SUPFAM" id="SSF53597">
    <property type="entry name" value="Dihydrofolate reductase-like"/>
    <property type="match status" value="1"/>
</dbReference>
<dbReference type="PROSITE" id="PS51330">
    <property type="entry name" value="DHFR_2"/>
    <property type="match status" value="1"/>
</dbReference>
<organism evidence="10 11">
    <name type="scientific">Neolewinella antarctica</name>
    <dbReference type="NCBI Taxonomy" id="442734"/>
    <lineage>
        <taxon>Bacteria</taxon>
        <taxon>Pseudomonadati</taxon>
        <taxon>Bacteroidota</taxon>
        <taxon>Saprospiria</taxon>
        <taxon>Saprospirales</taxon>
        <taxon>Lewinellaceae</taxon>
        <taxon>Neolewinella</taxon>
    </lineage>
</organism>
<dbReference type="PRINTS" id="PR00070">
    <property type="entry name" value="DHFR"/>
</dbReference>
<evidence type="ECO:0000256" key="8">
    <source>
        <dbReference type="PIRNR" id="PIRNR000194"/>
    </source>
</evidence>
<accession>A0ABX0XDB6</accession>
<dbReference type="Gene3D" id="3.40.430.10">
    <property type="entry name" value="Dihydrofolate Reductase, subunit A"/>
    <property type="match status" value="1"/>
</dbReference>
<name>A0ABX0XDB6_9BACT</name>
<evidence type="ECO:0000256" key="3">
    <source>
        <dbReference type="ARBA" id="ARBA00012856"/>
    </source>
</evidence>
<keyword evidence="11" id="KW-1185">Reference proteome</keyword>
<reference evidence="10 11" key="1">
    <citation type="submission" date="2020-03" db="EMBL/GenBank/DDBJ databases">
        <title>Genomic Encyclopedia of Type Strains, Phase IV (KMG-IV): sequencing the most valuable type-strain genomes for metagenomic binning, comparative biology and taxonomic classification.</title>
        <authorList>
            <person name="Goeker M."/>
        </authorList>
    </citation>
    <scope>NUCLEOTIDE SEQUENCE [LARGE SCALE GENOMIC DNA]</scope>
    <source>
        <strain evidence="10 11">DSM 105096</strain>
    </source>
</reference>